<dbReference type="GO" id="GO:0016787">
    <property type="term" value="F:hydrolase activity"/>
    <property type="evidence" value="ECO:0007669"/>
    <property type="project" value="InterPro"/>
</dbReference>
<evidence type="ECO:0000256" key="1">
    <source>
        <dbReference type="SAM" id="Phobius"/>
    </source>
</evidence>
<keyword evidence="1" id="KW-0812">Transmembrane</keyword>
<dbReference type="Pfam" id="PF03283">
    <property type="entry name" value="PAE"/>
    <property type="match status" value="1"/>
</dbReference>
<dbReference type="AlphaFoldDB" id="A0AAE3DPJ7"/>
<accession>A0AAE3DPJ7</accession>
<evidence type="ECO:0000313" key="2">
    <source>
        <dbReference type="EMBL" id="MCC2169269.1"/>
    </source>
</evidence>
<keyword evidence="1" id="KW-1133">Transmembrane helix</keyword>
<dbReference type="InterPro" id="IPR029058">
    <property type="entry name" value="AB_hydrolase_fold"/>
</dbReference>
<dbReference type="RefSeq" id="WP_308729219.1">
    <property type="nucleotide sequence ID" value="NZ_JAJEQF010000080.1"/>
</dbReference>
<feature type="transmembrane region" description="Helical" evidence="1">
    <location>
        <begin position="25"/>
        <end position="47"/>
    </location>
</feature>
<dbReference type="Proteomes" id="UP001199355">
    <property type="component" value="Unassembled WGS sequence"/>
</dbReference>
<dbReference type="PANTHER" id="PTHR21562:SF83">
    <property type="entry name" value="PECTIN ACETYLESTERASE 4"/>
    <property type="match status" value="1"/>
</dbReference>
<protein>
    <submittedName>
        <fullName evidence="2">Pectinacetylesterase family protein</fullName>
    </submittedName>
</protein>
<dbReference type="PANTHER" id="PTHR21562">
    <property type="entry name" value="NOTUM-RELATED"/>
    <property type="match status" value="1"/>
</dbReference>
<dbReference type="EMBL" id="JAJEQF010000080">
    <property type="protein sequence ID" value="MCC2169269.1"/>
    <property type="molecule type" value="Genomic_DNA"/>
</dbReference>
<evidence type="ECO:0000313" key="3">
    <source>
        <dbReference type="Proteomes" id="UP001199355"/>
    </source>
</evidence>
<keyword evidence="1" id="KW-0472">Membrane</keyword>
<gene>
    <name evidence="2" type="ORF">LKD45_16550</name>
</gene>
<sequence length="414" mass="46526">MNEQTDMHNPDADKKTIGKGRKKNLICIFSVTAVLILIVALSFNSILNFVVNKTMGKDLPELTCEPEIGKWYAVDINDAVSSDGSKWQGYFRKGSENKVVLYFYGGGFSVNDYTAARSMDVEGGFYNPRMNTGLNVMTYAIKEWGIGNSAEENILKDWTFIGVPYCNGDFHAGTNTKEYTALDGRTKTIYYEGYNNYRKLVTKIFDYINDSPEQLLVTGSSAGGFGAAILADDAIELFNNPQDVTVHVDSSLLIKEDWHDVMVEEWKSPKAMSDVVMGDNITLDSLVALHQKRTDVKILFDCSVRDFNLSQAQVFFDNDSNMDMPLKIGKFEGDRFQQLLKKMVTDMQEQIPGCGIYIWDEEAQKDGHLTVHTATGTKIYFDKRGENPSIANWLQDAINGNIKTYGLELLDKSF</sequence>
<proteinExistence type="predicted"/>
<reference evidence="2 3" key="1">
    <citation type="submission" date="2021-10" db="EMBL/GenBank/DDBJ databases">
        <title>Anaerobic single-cell dispensing facilitates the cultivation of human gut bacteria.</title>
        <authorList>
            <person name="Afrizal A."/>
        </authorList>
    </citation>
    <scope>NUCLEOTIDE SEQUENCE [LARGE SCALE GENOMIC DNA]</scope>
    <source>
        <strain evidence="2 3">CLA-AA-H244</strain>
    </source>
</reference>
<comment type="caution">
    <text evidence="2">The sequence shown here is derived from an EMBL/GenBank/DDBJ whole genome shotgun (WGS) entry which is preliminary data.</text>
</comment>
<dbReference type="SUPFAM" id="SSF53474">
    <property type="entry name" value="alpha/beta-Hydrolases"/>
    <property type="match status" value="1"/>
</dbReference>
<keyword evidence="3" id="KW-1185">Reference proteome</keyword>
<dbReference type="InterPro" id="IPR004963">
    <property type="entry name" value="PAE/NOTUM"/>
</dbReference>
<name>A0AAE3DPJ7_9FIRM</name>
<organism evidence="2 3">
    <name type="scientific">Gallintestinimicrobium propionicum</name>
    <dbReference type="NCBI Taxonomy" id="2981770"/>
    <lineage>
        <taxon>Bacteria</taxon>
        <taxon>Bacillati</taxon>
        <taxon>Bacillota</taxon>
        <taxon>Clostridia</taxon>
        <taxon>Lachnospirales</taxon>
        <taxon>Lachnospiraceae</taxon>
        <taxon>Gallintestinimicrobium</taxon>
    </lineage>
</organism>